<evidence type="ECO:0000313" key="3">
    <source>
        <dbReference type="Proteomes" id="UP000317835"/>
    </source>
</evidence>
<dbReference type="CDD" id="cd09742">
    <property type="entry name" value="Csm6_III-A"/>
    <property type="match status" value="1"/>
</dbReference>
<dbReference type="AlphaFoldDB" id="A0A518GYP4"/>
<dbReference type="NCBIfam" id="TIGR02619">
    <property type="entry name" value="putative CRISPR-associated protein, APE2256 family"/>
    <property type="match status" value="1"/>
</dbReference>
<keyword evidence="3" id="KW-1185">Reference proteome</keyword>
<dbReference type="Proteomes" id="UP000317835">
    <property type="component" value="Chromosome"/>
</dbReference>
<proteinExistence type="predicted"/>
<protein>
    <submittedName>
        <fullName evidence="2">CRISPR-associated protein (Cas_APE2256)</fullName>
    </submittedName>
</protein>
<dbReference type="Pfam" id="PF09651">
    <property type="entry name" value="Cas_APE2256"/>
    <property type="match status" value="1"/>
</dbReference>
<dbReference type="EMBL" id="CP036426">
    <property type="protein sequence ID" value="QDV33705.1"/>
    <property type="molecule type" value="Genomic_DNA"/>
</dbReference>
<dbReference type="InterPro" id="IPR013442">
    <property type="entry name" value="SSO1393-like"/>
</dbReference>
<feature type="domain" description="CRISPR system ring nuclease SSO1393-like" evidence="1">
    <location>
        <begin position="60"/>
        <end position="193"/>
    </location>
</feature>
<dbReference type="KEGG" id="tpla:ElP_15820"/>
<organism evidence="2 3">
    <name type="scientific">Tautonia plasticadhaerens</name>
    <dbReference type="NCBI Taxonomy" id="2527974"/>
    <lineage>
        <taxon>Bacteria</taxon>
        <taxon>Pseudomonadati</taxon>
        <taxon>Planctomycetota</taxon>
        <taxon>Planctomycetia</taxon>
        <taxon>Isosphaerales</taxon>
        <taxon>Isosphaeraceae</taxon>
        <taxon>Tautonia</taxon>
    </lineage>
</organism>
<evidence type="ECO:0000313" key="2">
    <source>
        <dbReference type="EMBL" id="QDV33705.1"/>
    </source>
</evidence>
<accession>A0A518GYP4</accession>
<name>A0A518GYP4_9BACT</name>
<gene>
    <name evidence="2" type="ORF">ElP_15820</name>
</gene>
<dbReference type="Gene3D" id="3.40.50.10770">
    <property type="entry name" value="Hypothetical protein VC1899 like domain (Restriction endonuclease-like)"/>
    <property type="match status" value="1"/>
</dbReference>
<reference evidence="2 3" key="1">
    <citation type="submission" date="2019-02" db="EMBL/GenBank/DDBJ databases">
        <title>Deep-cultivation of Planctomycetes and their phenomic and genomic characterization uncovers novel biology.</title>
        <authorList>
            <person name="Wiegand S."/>
            <person name="Jogler M."/>
            <person name="Boedeker C."/>
            <person name="Pinto D."/>
            <person name="Vollmers J."/>
            <person name="Rivas-Marin E."/>
            <person name="Kohn T."/>
            <person name="Peeters S.H."/>
            <person name="Heuer A."/>
            <person name="Rast P."/>
            <person name="Oberbeckmann S."/>
            <person name="Bunk B."/>
            <person name="Jeske O."/>
            <person name="Meyerdierks A."/>
            <person name="Storesund J.E."/>
            <person name="Kallscheuer N."/>
            <person name="Luecker S."/>
            <person name="Lage O.M."/>
            <person name="Pohl T."/>
            <person name="Merkel B.J."/>
            <person name="Hornburger P."/>
            <person name="Mueller R.-W."/>
            <person name="Bruemmer F."/>
            <person name="Labrenz M."/>
            <person name="Spormann A.M."/>
            <person name="Op den Camp H."/>
            <person name="Overmann J."/>
            <person name="Amann R."/>
            <person name="Jetten M.S.M."/>
            <person name="Mascher T."/>
            <person name="Medema M.H."/>
            <person name="Devos D.P."/>
            <person name="Kaster A.-K."/>
            <person name="Ovreas L."/>
            <person name="Rohde M."/>
            <person name="Galperin M.Y."/>
            <person name="Jogler C."/>
        </authorList>
    </citation>
    <scope>NUCLEOTIDE SEQUENCE [LARGE SCALE GENOMIC DNA]</scope>
    <source>
        <strain evidence="2 3">ElP</strain>
    </source>
</reference>
<evidence type="ECO:0000259" key="1">
    <source>
        <dbReference type="Pfam" id="PF09651"/>
    </source>
</evidence>
<sequence length="381" mass="41970">MRPATTLISTVGTSLFMPNLAGLRGDDPDPERRRLAVAYAARDWGAVASALASLPPTERTCGAEVNSIASLLTRGYAVPDANLFFCHSDTDDGRAIGRVLAAYYRRVGHPVAETRPIDGLQDSDPRRFRTEGLRNLAKVVCRLVRDYGPDACAINATGGYKAQIAVAVLLGQALGVPVYYKHERFDEIIAFPPMPVALDVRAWMRHSGLLALLDAEGRVPTSALAEDLDDGGEILECFVDRVEVDGEEYLALSPTGQVVHETFRERFRTERDRFLPPAVFASDKQPPKLGDHGVILRHREALRRYLAAITDDVPQVRSCRTVYCNPDLPRPLMFRLRGEEVQGTWSDGSDAVTFAVQSSATTDGQREAVVAILNDWLQARR</sequence>
<dbReference type="OrthoDB" id="5491048at2"/>
<dbReference type="RefSeq" id="WP_145268047.1">
    <property type="nucleotide sequence ID" value="NZ_CP036426.1"/>
</dbReference>